<dbReference type="Proteomes" id="UP000000305">
    <property type="component" value="Unassembled WGS sequence"/>
</dbReference>
<dbReference type="KEGG" id="dpx:DAPPUDRAFT_235795"/>
<name>E9G0V6_DAPPU</name>
<protein>
    <submittedName>
        <fullName evidence="1">Uncharacterized protein</fullName>
    </submittedName>
</protein>
<dbReference type="AlphaFoldDB" id="E9G0V6"/>
<accession>E9G0V6</accession>
<reference evidence="1 2" key="1">
    <citation type="journal article" date="2011" name="Science">
        <title>The ecoresponsive genome of Daphnia pulex.</title>
        <authorList>
            <person name="Colbourne J.K."/>
            <person name="Pfrender M.E."/>
            <person name="Gilbert D."/>
            <person name="Thomas W.K."/>
            <person name="Tucker A."/>
            <person name="Oakley T.H."/>
            <person name="Tokishita S."/>
            <person name="Aerts A."/>
            <person name="Arnold G.J."/>
            <person name="Basu M.K."/>
            <person name="Bauer D.J."/>
            <person name="Caceres C.E."/>
            <person name="Carmel L."/>
            <person name="Casola C."/>
            <person name="Choi J.H."/>
            <person name="Detter J.C."/>
            <person name="Dong Q."/>
            <person name="Dusheyko S."/>
            <person name="Eads B.D."/>
            <person name="Frohlich T."/>
            <person name="Geiler-Samerotte K.A."/>
            <person name="Gerlach D."/>
            <person name="Hatcher P."/>
            <person name="Jogdeo S."/>
            <person name="Krijgsveld J."/>
            <person name="Kriventseva E.V."/>
            <person name="Kultz D."/>
            <person name="Laforsch C."/>
            <person name="Lindquist E."/>
            <person name="Lopez J."/>
            <person name="Manak J.R."/>
            <person name="Muller J."/>
            <person name="Pangilinan J."/>
            <person name="Patwardhan R.P."/>
            <person name="Pitluck S."/>
            <person name="Pritham E.J."/>
            <person name="Rechtsteiner A."/>
            <person name="Rho M."/>
            <person name="Rogozin I.B."/>
            <person name="Sakarya O."/>
            <person name="Salamov A."/>
            <person name="Schaack S."/>
            <person name="Shapiro H."/>
            <person name="Shiga Y."/>
            <person name="Skalitzky C."/>
            <person name="Smith Z."/>
            <person name="Souvorov A."/>
            <person name="Sung W."/>
            <person name="Tang Z."/>
            <person name="Tsuchiya D."/>
            <person name="Tu H."/>
            <person name="Vos H."/>
            <person name="Wang M."/>
            <person name="Wolf Y.I."/>
            <person name="Yamagata H."/>
            <person name="Yamada T."/>
            <person name="Ye Y."/>
            <person name="Shaw J.R."/>
            <person name="Andrews J."/>
            <person name="Crease T.J."/>
            <person name="Tang H."/>
            <person name="Lucas S.M."/>
            <person name="Robertson H.M."/>
            <person name="Bork P."/>
            <person name="Koonin E.V."/>
            <person name="Zdobnov E.M."/>
            <person name="Grigoriev I.V."/>
            <person name="Lynch M."/>
            <person name="Boore J.L."/>
        </authorList>
    </citation>
    <scope>NUCLEOTIDE SEQUENCE [LARGE SCALE GENOMIC DNA]</scope>
</reference>
<dbReference type="HOGENOM" id="CLU_2998551_0_0_1"/>
<evidence type="ECO:0000313" key="2">
    <source>
        <dbReference type="Proteomes" id="UP000000305"/>
    </source>
</evidence>
<gene>
    <name evidence="1" type="ORF">DAPPUDRAFT_235795</name>
</gene>
<proteinExistence type="predicted"/>
<dbReference type="PhylomeDB" id="E9G0V6"/>
<evidence type="ECO:0000313" key="1">
    <source>
        <dbReference type="EMBL" id="EFX86975.1"/>
    </source>
</evidence>
<organism evidence="1 2">
    <name type="scientific">Daphnia pulex</name>
    <name type="common">Water flea</name>
    <dbReference type="NCBI Taxonomy" id="6669"/>
    <lineage>
        <taxon>Eukaryota</taxon>
        <taxon>Metazoa</taxon>
        <taxon>Ecdysozoa</taxon>
        <taxon>Arthropoda</taxon>
        <taxon>Crustacea</taxon>
        <taxon>Branchiopoda</taxon>
        <taxon>Diplostraca</taxon>
        <taxon>Cladocera</taxon>
        <taxon>Anomopoda</taxon>
        <taxon>Daphniidae</taxon>
        <taxon>Daphnia</taxon>
    </lineage>
</organism>
<sequence>MVQFKLSSKTKEILFARPNPSNVNLKKERPVSIFFNFEGHGDTITLNVSCGVEVGFA</sequence>
<dbReference type="InParanoid" id="E9G0V6"/>
<dbReference type="EMBL" id="GL732528">
    <property type="protein sequence ID" value="EFX86975.1"/>
    <property type="molecule type" value="Genomic_DNA"/>
</dbReference>
<keyword evidence="2" id="KW-1185">Reference proteome</keyword>